<sequence length="45" mass="5207">MRLLKQEIDTLATLSITALYRVIAAKKCKLLKAQNLVIKIYFQNQ</sequence>
<reference evidence="1" key="1">
    <citation type="submission" date="2021-06" db="EMBL/GenBank/DDBJ databases">
        <authorList>
            <person name="Kallberg Y."/>
            <person name="Tangrot J."/>
            <person name="Rosling A."/>
        </authorList>
    </citation>
    <scope>NUCLEOTIDE SEQUENCE</scope>
    <source>
        <strain evidence="1">FL966</strain>
    </source>
</reference>
<organism evidence="1 2">
    <name type="scientific">Cetraspora pellucida</name>
    <dbReference type="NCBI Taxonomy" id="1433469"/>
    <lineage>
        <taxon>Eukaryota</taxon>
        <taxon>Fungi</taxon>
        <taxon>Fungi incertae sedis</taxon>
        <taxon>Mucoromycota</taxon>
        <taxon>Glomeromycotina</taxon>
        <taxon>Glomeromycetes</taxon>
        <taxon>Diversisporales</taxon>
        <taxon>Gigasporaceae</taxon>
        <taxon>Cetraspora</taxon>
    </lineage>
</organism>
<dbReference type="AlphaFoldDB" id="A0A9N9DHV2"/>
<gene>
    <name evidence="1" type="ORF">CPELLU_LOCUS8605</name>
</gene>
<protein>
    <submittedName>
        <fullName evidence="1">22267_t:CDS:1</fullName>
    </submittedName>
</protein>
<accession>A0A9N9DHV2</accession>
<dbReference type="EMBL" id="CAJVQA010006177">
    <property type="protein sequence ID" value="CAG8635631.1"/>
    <property type="molecule type" value="Genomic_DNA"/>
</dbReference>
<dbReference type="OrthoDB" id="2442152at2759"/>
<name>A0A9N9DHV2_9GLOM</name>
<evidence type="ECO:0000313" key="2">
    <source>
        <dbReference type="Proteomes" id="UP000789759"/>
    </source>
</evidence>
<feature type="non-terminal residue" evidence="1">
    <location>
        <position position="45"/>
    </location>
</feature>
<evidence type="ECO:0000313" key="1">
    <source>
        <dbReference type="EMBL" id="CAG8635631.1"/>
    </source>
</evidence>
<keyword evidence="2" id="KW-1185">Reference proteome</keyword>
<proteinExistence type="predicted"/>
<comment type="caution">
    <text evidence="1">The sequence shown here is derived from an EMBL/GenBank/DDBJ whole genome shotgun (WGS) entry which is preliminary data.</text>
</comment>
<dbReference type="Proteomes" id="UP000789759">
    <property type="component" value="Unassembled WGS sequence"/>
</dbReference>